<proteinExistence type="inferred from homology"/>
<reference evidence="11" key="1">
    <citation type="submission" date="2020-09" db="EMBL/GenBank/DDBJ databases">
        <title>New species isolated from human feces.</title>
        <authorList>
            <person name="Kitahara M."/>
            <person name="Shigeno Y."/>
            <person name="Shime M."/>
            <person name="Matsumoto Y."/>
            <person name="Nakamura S."/>
            <person name="Motooka D."/>
            <person name="Fukuoka S."/>
            <person name="Nishikawa H."/>
            <person name="Benno Y."/>
        </authorList>
    </citation>
    <scope>NUCLEOTIDE SEQUENCE</scope>
    <source>
        <strain evidence="11">MM59</strain>
    </source>
</reference>
<name>A0A810Q9E9_9FIRM</name>
<dbReference type="GO" id="GO:0004190">
    <property type="term" value="F:aspartic-type endopeptidase activity"/>
    <property type="evidence" value="ECO:0007669"/>
    <property type="project" value="UniProtKB-KW"/>
</dbReference>
<keyword evidence="7 10" id="KW-1133">Transmembrane helix</keyword>
<evidence type="ECO:0000256" key="8">
    <source>
        <dbReference type="ARBA" id="ARBA00023136"/>
    </source>
</evidence>
<dbReference type="PANTHER" id="PTHR33695">
    <property type="entry name" value="LIPOPROTEIN SIGNAL PEPTIDASE"/>
    <property type="match status" value="1"/>
</dbReference>
<dbReference type="GO" id="GO:0006508">
    <property type="term" value="P:proteolysis"/>
    <property type="evidence" value="ECO:0007669"/>
    <property type="project" value="UniProtKB-KW"/>
</dbReference>
<dbReference type="Proteomes" id="UP000679848">
    <property type="component" value="Chromosome"/>
</dbReference>
<evidence type="ECO:0000256" key="2">
    <source>
        <dbReference type="ARBA" id="ARBA00022475"/>
    </source>
</evidence>
<dbReference type="AlphaFoldDB" id="A0A810Q9E9"/>
<keyword evidence="12" id="KW-1185">Reference proteome</keyword>
<evidence type="ECO:0000256" key="6">
    <source>
        <dbReference type="ARBA" id="ARBA00022801"/>
    </source>
</evidence>
<organism evidence="11 12">
    <name type="scientific">Pusillibacter faecalis</name>
    <dbReference type="NCBI Taxonomy" id="2714358"/>
    <lineage>
        <taxon>Bacteria</taxon>
        <taxon>Bacillati</taxon>
        <taxon>Bacillota</taxon>
        <taxon>Clostridia</taxon>
        <taxon>Eubacteriales</taxon>
        <taxon>Oscillospiraceae</taxon>
        <taxon>Pusillibacter</taxon>
    </lineage>
</organism>
<dbReference type="KEGG" id="pfaa:MM59RIKEN_21590"/>
<sequence length="132" mass="14162">MLTGGIAAVVAALCALTRRLLWDHPASAGGVIQFKPLWNRGAAFGLPVGRRAVAALSGLCLTWVWLCRGRNPVGAGLLLGGGASNLWERLCHGRVFDYVHFPKAPGPLRHYVFNLADFAILAGVLALLRKKH</sequence>
<protein>
    <submittedName>
        <fullName evidence="11">Lipoprotein signal peptidase</fullName>
    </submittedName>
</protein>
<gene>
    <name evidence="11" type="primary">lspA_2</name>
    <name evidence="11" type="ORF">MM59RIKEN_21590</name>
</gene>
<keyword evidence="3" id="KW-0645">Protease</keyword>
<keyword evidence="8 10" id="KW-0472">Membrane</keyword>
<evidence type="ECO:0000256" key="9">
    <source>
        <dbReference type="RuleBase" id="RU004181"/>
    </source>
</evidence>
<evidence type="ECO:0000313" key="12">
    <source>
        <dbReference type="Proteomes" id="UP000679848"/>
    </source>
</evidence>
<evidence type="ECO:0000256" key="1">
    <source>
        <dbReference type="ARBA" id="ARBA00006139"/>
    </source>
</evidence>
<accession>A0A810Q9E9</accession>
<dbReference type="PRINTS" id="PR00781">
    <property type="entry name" value="LIPOSIGPTASE"/>
</dbReference>
<dbReference type="PANTHER" id="PTHR33695:SF1">
    <property type="entry name" value="LIPOPROTEIN SIGNAL PEPTIDASE"/>
    <property type="match status" value="1"/>
</dbReference>
<evidence type="ECO:0000313" key="11">
    <source>
        <dbReference type="EMBL" id="BCK84840.1"/>
    </source>
</evidence>
<evidence type="ECO:0000256" key="3">
    <source>
        <dbReference type="ARBA" id="ARBA00022670"/>
    </source>
</evidence>
<evidence type="ECO:0000256" key="10">
    <source>
        <dbReference type="SAM" id="Phobius"/>
    </source>
</evidence>
<feature type="transmembrane region" description="Helical" evidence="10">
    <location>
        <begin position="111"/>
        <end position="128"/>
    </location>
</feature>
<keyword evidence="5" id="KW-0064">Aspartyl protease</keyword>
<keyword evidence="6" id="KW-0378">Hydrolase</keyword>
<evidence type="ECO:0000256" key="4">
    <source>
        <dbReference type="ARBA" id="ARBA00022692"/>
    </source>
</evidence>
<keyword evidence="11" id="KW-0449">Lipoprotein</keyword>
<keyword evidence="4 10" id="KW-0812">Transmembrane</keyword>
<dbReference type="Pfam" id="PF01252">
    <property type="entry name" value="Peptidase_A8"/>
    <property type="match status" value="1"/>
</dbReference>
<keyword evidence="2" id="KW-1003">Cell membrane</keyword>
<dbReference type="GO" id="GO:0016020">
    <property type="term" value="C:membrane"/>
    <property type="evidence" value="ECO:0007669"/>
    <property type="project" value="InterPro"/>
</dbReference>
<evidence type="ECO:0000256" key="7">
    <source>
        <dbReference type="ARBA" id="ARBA00022989"/>
    </source>
</evidence>
<dbReference type="InterPro" id="IPR001872">
    <property type="entry name" value="Peptidase_A8"/>
</dbReference>
<dbReference type="EMBL" id="AP023420">
    <property type="protein sequence ID" value="BCK84840.1"/>
    <property type="molecule type" value="Genomic_DNA"/>
</dbReference>
<comment type="similarity">
    <text evidence="1 9">Belongs to the peptidase A8 family.</text>
</comment>
<evidence type="ECO:0000256" key="5">
    <source>
        <dbReference type="ARBA" id="ARBA00022750"/>
    </source>
</evidence>
<dbReference type="RefSeq" id="WP_187029678.1">
    <property type="nucleotide sequence ID" value="NZ_AP023420.1"/>
</dbReference>